<dbReference type="InterPro" id="IPR055237">
    <property type="entry name" value="Cdc6_lid"/>
</dbReference>
<name>A0A7D6BBN9_FERL1</name>
<dbReference type="InterPro" id="IPR036388">
    <property type="entry name" value="WH-like_DNA-bd_sf"/>
</dbReference>
<dbReference type="NCBIfam" id="TIGR02928">
    <property type="entry name" value="orc1/cdc6 family replication initiation protein"/>
    <property type="match status" value="1"/>
</dbReference>
<dbReference type="EMBL" id="CP058998">
    <property type="protein sequence ID" value="QLJ52319.1"/>
    <property type="molecule type" value="Genomic_DNA"/>
</dbReference>
<dbReference type="InterPro" id="IPR027417">
    <property type="entry name" value="P-loop_NTPase"/>
</dbReference>
<dbReference type="InterPro" id="IPR050311">
    <property type="entry name" value="ORC1/CDC6"/>
</dbReference>
<comment type="similarity">
    <text evidence="1 5">Belongs to the CDC6/cdc18 family.</text>
</comment>
<dbReference type="InterPro" id="IPR003593">
    <property type="entry name" value="AAA+_ATPase"/>
</dbReference>
<feature type="binding site" evidence="5">
    <location>
        <position position="203"/>
    </location>
    <ligand>
        <name>ATP</name>
        <dbReference type="ChEBI" id="CHEBI:30616"/>
    </ligand>
</feature>
<feature type="binding site" evidence="5">
    <location>
        <position position="215"/>
    </location>
    <ligand>
        <name>ATP</name>
        <dbReference type="ChEBI" id="CHEBI:30616"/>
    </ligand>
</feature>
<accession>A0A7D6BBN9</accession>
<dbReference type="Gene3D" id="1.10.8.60">
    <property type="match status" value="1"/>
</dbReference>
<proteinExistence type="inferred from homology"/>
<feature type="binding site" evidence="5">
    <location>
        <begin position="64"/>
        <end position="68"/>
    </location>
    <ligand>
        <name>ATP</name>
        <dbReference type="ChEBI" id="CHEBI:30616"/>
    </ligand>
</feature>
<dbReference type="InterPro" id="IPR049945">
    <property type="entry name" value="AAA_22"/>
</dbReference>
<dbReference type="Proteomes" id="UP000510821">
    <property type="component" value="Chromosome"/>
</dbReference>
<feature type="domain" description="Cdc6 C-terminal" evidence="7">
    <location>
        <begin position="298"/>
        <end position="390"/>
    </location>
</feature>
<dbReference type="Pfam" id="PF09079">
    <property type="entry name" value="WHD_Cdc6"/>
    <property type="match status" value="1"/>
</dbReference>
<sequence>MLSSFQDILSRSSIFRDRNVLSLHYIPSTLPHREKEINNIMSAISPALKGEKPRSIFIYGKTGTGKTSSVKYVMERFEEMKSERARMCYVNCRMYNTRYRVFHKLMKDSIPEYAKTGYGLSFFYEKLIDLLDSGGTNLIIVLDEVDMVKDLDDLIYTLTRANDDLKKGGSSIIGISNRLSFKDNLDPRSKSTLYETEMVFPPYTSNQLKSILDQRVKLGFSEAAVDESAINLAAAIAAQDNGDARYALKLILRAGEIVDEEGAGVVSEKHVNAARRSVDEDVSIEAISTLPQHQQIVLYSIATLSMDGGRYSKLTGNTDNYLLSGEVYENYLKNARNLRKEPRSSRWYREYLNELEMLGLINTVESGKGMRGHTRLIKIAYSPTKVRSIIERIMLE</sequence>
<comment type="function">
    <text evidence="5">Involved in regulation of DNA replication.</text>
</comment>
<evidence type="ECO:0000259" key="7">
    <source>
        <dbReference type="SMART" id="SM01074"/>
    </source>
</evidence>
<dbReference type="KEGG" id="flt:Sv326_0144"/>
<keyword evidence="2 5" id="KW-0235">DNA replication</keyword>
<evidence type="ECO:0000256" key="4">
    <source>
        <dbReference type="ARBA" id="ARBA00022840"/>
    </source>
</evidence>
<keyword evidence="4 5" id="KW-0067">ATP-binding</keyword>
<evidence type="ECO:0000313" key="9">
    <source>
        <dbReference type="Proteomes" id="UP000510821"/>
    </source>
</evidence>
<dbReference type="CDD" id="cd08768">
    <property type="entry name" value="Cdc6_C"/>
    <property type="match status" value="1"/>
</dbReference>
<feature type="domain" description="AAA+ ATPase" evidence="6">
    <location>
        <begin position="52"/>
        <end position="199"/>
    </location>
</feature>
<evidence type="ECO:0000256" key="1">
    <source>
        <dbReference type="ARBA" id="ARBA00006184"/>
    </source>
</evidence>
<dbReference type="Pfam" id="PF22703">
    <property type="entry name" value="Cdc6_lid"/>
    <property type="match status" value="1"/>
</dbReference>
<dbReference type="SMART" id="SM01074">
    <property type="entry name" value="Cdc6_C"/>
    <property type="match status" value="1"/>
</dbReference>
<evidence type="ECO:0000256" key="2">
    <source>
        <dbReference type="ARBA" id="ARBA00022705"/>
    </source>
</evidence>
<dbReference type="SUPFAM" id="SSF46785">
    <property type="entry name" value="Winged helix' DNA-binding domain"/>
    <property type="match status" value="1"/>
</dbReference>
<gene>
    <name evidence="8" type="ORF">Sv326_0144</name>
</gene>
<protein>
    <recommendedName>
        <fullName evidence="5">ORC1-type DNA replication protein</fullName>
    </recommendedName>
</protein>
<dbReference type="AlphaFoldDB" id="A0A7D6BBN9"/>
<dbReference type="InterPro" id="IPR036390">
    <property type="entry name" value="WH_DNA-bd_sf"/>
</dbReference>
<dbReference type="PANTHER" id="PTHR10763:SF26">
    <property type="entry name" value="CELL DIVISION CONTROL PROTEIN 6 HOMOLOG"/>
    <property type="match status" value="1"/>
</dbReference>
<dbReference type="HAMAP" id="MF_01407">
    <property type="entry name" value="ORC1_type_DNA_replic_protein"/>
    <property type="match status" value="1"/>
</dbReference>
<reference evidence="9" key="1">
    <citation type="submission" date="2020-07" db="EMBL/GenBank/DDBJ databases">
        <title>Metabolic diversity and evolutionary history of the archaeal phylum ###Micrarchaeota### uncovered from a freshwater lake metagenome.</title>
        <authorList>
            <person name="Kadnikov V.V."/>
            <person name="Savvichev A.S."/>
            <person name="Mardanov A.V."/>
            <person name="Beletsky A.V."/>
            <person name="Chupakov A.V."/>
            <person name="Kokryatskaya N.M."/>
            <person name="Pimenov N.V."/>
            <person name="Ravin N.V."/>
        </authorList>
    </citation>
    <scope>NUCLEOTIDE SEQUENCE [LARGE SCALE GENOMIC DNA]</scope>
</reference>
<dbReference type="PANTHER" id="PTHR10763">
    <property type="entry name" value="CELL DIVISION CONTROL PROTEIN 6-RELATED"/>
    <property type="match status" value="1"/>
</dbReference>
<dbReference type="Gene3D" id="3.40.50.300">
    <property type="entry name" value="P-loop containing nucleotide triphosphate hydrolases"/>
    <property type="match status" value="1"/>
</dbReference>
<evidence type="ECO:0000256" key="3">
    <source>
        <dbReference type="ARBA" id="ARBA00022741"/>
    </source>
</evidence>
<dbReference type="CDD" id="cd00009">
    <property type="entry name" value="AAA"/>
    <property type="match status" value="1"/>
</dbReference>
<keyword evidence="3 5" id="KW-0547">Nucleotide-binding</keyword>
<dbReference type="Gene3D" id="1.10.10.10">
    <property type="entry name" value="Winged helix-like DNA-binding domain superfamily/Winged helix DNA-binding domain"/>
    <property type="match status" value="1"/>
</dbReference>
<evidence type="ECO:0000313" key="8">
    <source>
        <dbReference type="EMBL" id="QLJ52319.1"/>
    </source>
</evidence>
<dbReference type="SUPFAM" id="SSF52540">
    <property type="entry name" value="P-loop containing nucleoside triphosphate hydrolases"/>
    <property type="match status" value="1"/>
</dbReference>
<dbReference type="SMART" id="SM00382">
    <property type="entry name" value="AAA"/>
    <property type="match status" value="1"/>
</dbReference>
<dbReference type="InterPro" id="IPR015163">
    <property type="entry name" value="Cdc6_C"/>
</dbReference>
<dbReference type="InterPro" id="IPR014277">
    <property type="entry name" value="Orc1/Cdc6_arc"/>
</dbReference>
<organism evidence="8 9">
    <name type="scientific">Fermentimicrarchaeum limneticum</name>
    <dbReference type="NCBI Taxonomy" id="2795018"/>
    <lineage>
        <taxon>Archaea</taxon>
        <taxon>Candidatus Micrarchaeota</taxon>
        <taxon>Candidatus Fermentimicrarchaeales</taxon>
        <taxon>Candidatus Fermentimicrarchaeaceae</taxon>
        <taxon>Candidatus Fermentimicrarchaeum</taxon>
    </lineage>
</organism>
<evidence type="ECO:0000256" key="5">
    <source>
        <dbReference type="HAMAP-Rule" id="MF_01407"/>
    </source>
</evidence>
<dbReference type="GO" id="GO:0005524">
    <property type="term" value="F:ATP binding"/>
    <property type="evidence" value="ECO:0007669"/>
    <property type="project" value="UniProtKB-UniRule"/>
</dbReference>
<evidence type="ECO:0000259" key="6">
    <source>
        <dbReference type="SMART" id="SM00382"/>
    </source>
</evidence>
<dbReference type="GO" id="GO:0006260">
    <property type="term" value="P:DNA replication"/>
    <property type="evidence" value="ECO:0007669"/>
    <property type="project" value="UniProtKB-UniRule"/>
</dbReference>
<dbReference type="Pfam" id="PF13401">
    <property type="entry name" value="AAA_22"/>
    <property type="match status" value="1"/>
</dbReference>